<dbReference type="InterPro" id="IPR041489">
    <property type="entry name" value="PDZ_6"/>
</dbReference>
<dbReference type="STRING" id="105231.A0A1Y1HXF3"/>
<sequence>MAFVGRALIALRPLSCASAGPAILEKLGVVAIPASRLLHNSQHCAGSDQLRHEGGFTIAPLFAAAQEETYEAVHQSKRSWSVLAACLTSFGVGALLGAEIHRRSSGAHVSAEGIHASSAWPSYTQAHLLPPAWPSSTSPSSFQNTSPSYLPLTTTTAQFLPQTPYLVHANFGRSRVQQSLGTGVSEELAQNDLQKELQLSPASVPGPLPEYLKSQEAARPLPAPAGSEPTSSTRPYLSANFIADAAAKASPAVVNITVSSGRGWLMSQSAGSGFIVDKDGTILTNAHVVAEMTGRERGAYRGKLLVTMQDGRTFEGKVMSFDTLSDIAVVKMESSTPLPFVKLGESANLRAGDWVVALGSPFHLMNTVTCGIVSCTQRKSSELGVLGGRTNYIQTDAAINQGNSGGPLVDLDGKVIGINTMKALSADGVSFAIPIDAARKVVEQLAKHGRVLRPFVGMKMLELNAAVISQLKERDSTFPDVSAGVLVPQVIPGSPAEKGGLMPGDVIVEFDGQSITTVSEILDALGERIGETIKVVVRRPRGKNATLSITTEEGGPPS</sequence>
<evidence type="ECO:0000256" key="2">
    <source>
        <dbReference type="ARBA" id="ARBA00022670"/>
    </source>
</evidence>
<dbReference type="PRINTS" id="PR00834">
    <property type="entry name" value="PROTEASES2C"/>
</dbReference>
<dbReference type="PANTHER" id="PTHR22939">
    <property type="entry name" value="SERINE PROTEASE FAMILY S1C HTRA-RELATED"/>
    <property type="match status" value="1"/>
</dbReference>
<dbReference type="SUPFAM" id="SSF50494">
    <property type="entry name" value="Trypsin-like serine proteases"/>
    <property type="match status" value="1"/>
</dbReference>
<evidence type="ECO:0000256" key="3">
    <source>
        <dbReference type="ARBA" id="ARBA00022801"/>
    </source>
</evidence>
<evidence type="ECO:0000259" key="5">
    <source>
        <dbReference type="PROSITE" id="PS50106"/>
    </source>
</evidence>
<proteinExistence type="inferred from homology"/>
<dbReference type="Pfam" id="PF13365">
    <property type="entry name" value="Trypsin_2"/>
    <property type="match status" value="1"/>
</dbReference>
<feature type="domain" description="PDZ" evidence="5">
    <location>
        <begin position="483"/>
        <end position="519"/>
    </location>
</feature>
<dbReference type="InterPro" id="IPR001478">
    <property type="entry name" value="PDZ"/>
</dbReference>
<dbReference type="Pfam" id="PF17820">
    <property type="entry name" value="PDZ_6"/>
    <property type="match status" value="1"/>
</dbReference>
<keyword evidence="3" id="KW-0378">Hydrolase</keyword>
<feature type="signal peptide" evidence="4">
    <location>
        <begin position="1"/>
        <end position="19"/>
    </location>
</feature>
<dbReference type="Gene3D" id="2.30.42.10">
    <property type="match status" value="1"/>
</dbReference>
<dbReference type="EMBL" id="DF237093">
    <property type="protein sequence ID" value="GAQ83340.1"/>
    <property type="molecule type" value="Genomic_DNA"/>
</dbReference>
<dbReference type="InterPro" id="IPR036034">
    <property type="entry name" value="PDZ_sf"/>
</dbReference>
<organism evidence="6 7">
    <name type="scientific">Klebsormidium nitens</name>
    <name type="common">Green alga</name>
    <name type="synonym">Ulothrix nitens</name>
    <dbReference type="NCBI Taxonomy" id="105231"/>
    <lineage>
        <taxon>Eukaryota</taxon>
        <taxon>Viridiplantae</taxon>
        <taxon>Streptophyta</taxon>
        <taxon>Klebsormidiophyceae</taxon>
        <taxon>Klebsormidiales</taxon>
        <taxon>Klebsormidiaceae</taxon>
        <taxon>Klebsormidium</taxon>
    </lineage>
</organism>
<dbReference type="SUPFAM" id="SSF50156">
    <property type="entry name" value="PDZ domain-like"/>
    <property type="match status" value="1"/>
</dbReference>
<dbReference type="PANTHER" id="PTHR22939:SF125">
    <property type="entry name" value="PROTEASE DO-LIKE 14-RELATED"/>
    <property type="match status" value="1"/>
</dbReference>
<dbReference type="Gene3D" id="2.40.10.120">
    <property type="match status" value="1"/>
</dbReference>
<dbReference type="CDD" id="cd23085">
    <property type="entry name" value="cpPDZ_AtDEGP14-like"/>
    <property type="match status" value="1"/>
</dbReference>
<name>A0A1Y1HXF3_KLENI</name>
<feature type="chain" id="PRO_5012192038" evidence="4">
    <location>
        <begin position="20"/>
        <end position="558"/>
    </location>
</feature>
<dbReference type="GO" id="GO:0004252">
    <property type="term" value="F:serine-type endopeptidase activity"/>
    <property type="evidence" value="ECO:0000318"/>
    <property type="project" value="GO_Central"/>
</dbReference>
<dbReference type="InterPro" id="IPR001940">
    <property type="entry name" value="Peptidase_S1C"/>
</dbReference>
<dbReference type="GO" id="GO:0006508">
    <property type="term" value="P:proteolysis"/>
    <property type="evidence" value="ECO:0000318"/>
    <property type="project" value="GO_Central"/>
</dbReference>
<evidence type="ECO:0000313" key="7">
    <source>
        <dbReference type="Proteomes" id="UP000054558"/>
    </source>
</evidence>
<dbReference type="InterPro" id="IPR009003">
    <property type="entry name" value="Peptidase_S1_PA"/>
</dbReference>
<reference evidence="6 7" key="1">
    <citation type="journal article" date="2014" name="Nat. Commun.">
        <title>Klebsormidium flaccidum genome reveals primary factors for plant terrestrial adaptation.</title>
        <authorList>
            <person name="Hori K."/>
            <person name="Maruyama F."/>
            <person name="Fujisawa T."/>
            <person name="Togashi T."/>
            <person name="Yamamoto N."/>
            <person name="Seo M."/>
            <person name="Sato S."/>
            <person name="Yamada T."/>
            <person name="Mori H."/>
            <person name="Tajima N."/>
            <person name="Moriyama T."/>
            <person name="Ikeuchi M."/>
            <person name="Watanabe M."/>
            <person name="Wada H."/>
            <person name="Kobayashi K."/>
            <person name="Saito M."/>
            <person name="Masuda T."/>
            <person name="Sasaki-Sekimoto Y."/>
            <person name="Mashiguchi K."/>
            <person name="Awai K."/>
            <person name="Shimojima M."/>
            <person name="Masuda S."/>
            <person name="Iwai M."/>
            <person name="Nobusawa T."/>
            <person name="Narise T."/>
            <person name="Kondo S."/>
            <person name="Saito H."/>
            <person name="Sato R."/>
            <person name="Murakawa M."/>
            <person name="Ihara Y."/>
            <person name="Oshima-Yamada Y."/>
            <person name="Ohtaka K."/>
            <person name="Satoh M."/>
            <person name="Sonobe K."/>
            <person name="Ishii M."/>
            <person name="Ohtani R."/>
            <person name="Kanamori-Sato M."/>
            <person name="Honoki R."/>
            <person name="Miyazaki D."/>
            <person name="Mochizuki H."/>
            <person name="Umetsu J."/>
            <person name="Higashi K."/>
            <person name="Shibata D."/>
            <person name="Kamiya Y."/>
            <person name="Sato N."/>
            <person name="Nakamura Y."/>
            <person name="Tabata S."/>
            <person name="Ida S."/>
            <person name="Kurokawa K."/>
            <person name="Ohta H."/>
        </authorList>
    </citation>
    <scope>NUCLEOTIDE SEQUENCE [LARGE SCALE GENOMIC DNA]</scope>
    <source>
        <strain evidence="6 7">NIES-2285</strain>
    </source>
</reference>
<evidence type="ECO:0000256" key="1">
    <source>
        <dbReference type="ARBA" id="ARBA00010541"/>
    </source>
</evidence>
<keyword evidence="2 6" id="KW-0645">Protease</keyword>
<gene>
    <name evidence="6" type="ORF">KFL_001440270</name>
</gene>
<dbReference type="PROSITE" id="PS50106">
    <property type="entry name" value="PDZ"/>
    <property type="match status" value="1"/>
</dbReference>
<comment type="similarity">
    <text evidence="1">Belongs to the peptidase S1C family.</text>
</comment>
<protein>
    <submittedName>
        <fullName evidence="6">Trypsin-like serine proteases domain containing protein</fullName>
    </submittedName>
</protein>
<keyword evidence="7" id="KW-1185">Reference proteome</keyword>
<dbReference type="OrthoDB" id="4217619at2759"/>
<evidence type="ECO:0000256" key="4">
    <source>
        <dbReference type="SAM" id="SignalP"/>
    </source>
</evidence>
<dbReference type="AlphaFoldDB" id="A0A1Y1HXF3"/>
<dbReference type="OMA" id="IEHEAYN"/>
<accession>A0A1Y1HXF3</accession>
<dbReference type="Proteomes" id="UP000054558">
    <property type="component" value="Unassembled WGS sequence"/>
</dbReference>
<evidence type="ECO:0000313" key="6">
    <source>
        <dbReference type="EMBL" id="GAQ83340.1"/>
    </source>
</evidence>
<keyword evidence="4" id="KW-0732">Signal</keyword>
<dbReference type="SMART" id="SM00228">
    <property type="entry name" value="PDZ"/>
    <property type="match status" value="1"/>
</dbReference>